<feature type="transmembrane region" description="Helical" evidence="7">
    <location>
        <begin position="12"/>
        <end position="34"/>
    </location>
</feature>
<protein>
    <recommendedName>
        <fullName evidence="8">Rhodopsin domain-containing protein</fullName>
    </recommendedName>
</protein>
<evidence type="ECO:0000256" key="6">
    <source>
        <dbReference type="SAM" id="MobiDB-lite"/>
    </source>
</evidence>
<feature type="domain" description="Rhodopsin" evidence="8">
    <location>
        <begin position="31"/>
        <end position="259"/>
    </location>
</feature>
<keyword evidence="3 7" id="KW-1133">Transmembrane helix</keyword>
<name>A0ABR4AZI3_9LECA</name>
<dbReference type="InterPro" id="IPR052337">
    <property type="entry name" value="SAT4-like"/>
</dbReference>
<keyword evidence="2 7" id="KW-0812">Transmembrane</keyword>
<feature type="transmembrane region" description="Helical" evidence="7">
    <location>
        <begin position="243"/>
        <end position="261"/>
    </location>
</feature>
<feature type="compositionally biased region" description="Basic and acidic residues" evidence="6">
    <location>
        <begin position="298"/>
        <end position="327"/>
    </location>
</feature>
<gene>
    <name evidence="9" type="ORF">ABVK25_009604</name>
</gene>
<proteinExistence type="inferred from homology"/>
<comment type="caution">
    <text evidence="9">The sequence shown here is derived from an EMBL/GenBank/DDBJ whole genome shotgun (WGS) entry which is preliminary data.</text>
</comment>
<evidence type="ECO:0000256" key="4">
    <source>
        <dbReference type="ARBA" id="ARBA00023136"/>
    </source>
</evidence>
<comment type="subcellular location">
    <subcellularLocation>
        <location evidence="1">Membrane</location>
        <topology evidence="1">Multi-pass membrane protein</topology>
    </subcellularLocation>
</comment>
<dbReference type="PANTHER" id="PTHR33048:SF162">
    <property type="entry name" value="SATRATOXIN BIOSYNTHESIS SC1 CLUSTER PROTEIN 4"/>
    <property type="match status" value="1"/>
</dbReference>
<evidence type="ECO:0000259" key="8">
    <source>
        <dbReference type="Pfam" id="PF20684"/>
    </source>
</evidence>
<sequence length="327" mass="37077">MAKLQQTFTKQQYFSIIWALSGIALAFLVTRLIIRLKLYGRLLVDDGLVCLAITCLLVSVITNTVFASRTYVVENVQINHASKPHDYEKIADSYAKYQWADAYLFFTGIWAVKGSFLAFYDGLTNRLTYYRRAWWATIVITILTYIGCLFAYAFLAGPKFKTSLKNEAIKYQFSADVSTDVLITLIPLTLAWKSQIPTRQKLALMGIFSLSLIITIFSIVRFILNSPQLGTAGPSWLQAWSTIEQAVSVSVACLASFRLFVIDRKRKSKRSSSRPSPKNTAHATRFPVDKVSFSHHRPQGEHSLREQRSQRSMEIELLEPHSARNAT</sequence>
<dbReference type="PANTHER" id="PTHR33048">
    <property type="entry name" value="PTH11-LIKE INTEGRAL MEMBRANE PROTEIN (AFU_ORTHOLOGUE AFUA_5G11245)"/>
    <property type="match status" value="1"/>
</dbReference>
<evidence type="ECO:0000313" key="9">
    <source>
        <dbReference type="EMBL" id="KAL2050101.1"/>
    </source>
</evidence>
<dbReference type="Proteomes" id="UP001590951">
    <property type="component" value="Unassembled WGS sequence"/>
</dbReference>
<dbReference type="InterPro" id="IPR049326">
    <property type="entry name" value="Rhodopsin_dom_fungi"/>
</dbReference>
<keyword evidence="10" id="KW-1185">Reference proteome</keyword>
<accession>A0ABR4AZI3</accession>
<dbReference type="Pfam" id="PF20684">
    <property type="entry name" value="Fung_rhodopsin"/>
    <property type="match status" value="1"/>
</dbReference>
<evidence type="ECO:0000256" key="7">
    <source>
        <dbReference type="SAM" id="Phobius"/>
    </source>
</evidence>
<feature type="transmembrane region" description="Helical" evidence="7">
    <location>
        <begin position="102"/>
        <end position="121"/>
    </location>
</feature>
<feature type="transmembrane region" description="Helical" evidence="7">
    <location>
        <begin position="46"/>
        <end position="66"/>
    </location>
</feature>
<organism evidence="9 10">
    <name type="scientific">Lepraria finkii</name>
    <dbReference type="NCBI Taxonomy" id="1340010"/>
    <lineage>
        <taxon>Eukaryota</taxon>
        <taxon>Fungi</taxon>
        <taxon>Dikarya</taxon>
        <taxon>Ascomycota</taxon>
        <taxon>Pezizomycotina</taxon>
        <taxon>Lecanoromycetes</taxon>
        <taxon>OSLEUM clade</taxon>
        <taxon>Lecanoromycetidae</taxon>
        <taxon>Lecanorales</taxon>
        <taxon>Lecanorineae</taxon>
        <taxon>Stereocaulaceae</taxon>
        <taxon>Lepraria</taxon>
    </lineage>
</organism>
<evidence type="ECO:0000256" key="2">
    <source>
        <dbReference type="ARBA" id="ARBA00022692"/>
    </source>
</evidence>
<feature type="transmembrane region" description="Helical" evidence="7">
    <location>
        <begin position="202"/>
        <end position="223"/>
    </location>
</feature>
<evidence type="ECO:0000313" key="10">
    <source>
        <dbReference type="Proteomes" id="UP001590951"/>
    </source>
</evidence>
<reference evidence="9 10" key="1">
    <citation type="submission" date="2024-09" db="EMBL/GenBank/DDBJ databases">
        <title>Rethinking Asexuality: The Enigmatic Case of Functional Sexual Genes in Lepraria (Stereocaulaceae).</title>
        <authorList>
            <person name="Doellman M."/>
            <person name="Sun Y."/>
            <person name="Barcenas-Pena A."/>
            <person name="Lumbsch H.T."/>
            <person name="Grewe F."/>
        </authorList>
    </citation>
    <scope>NUCLEOTIDE SEQUENCE [LARGE SCALE GENOMIC DNA]</scope>
    <source>
        <strain evidence="9 10">Grewe 0041</strain>
    </source>
</reference>
<feature type="transmembrane region" description="Helical" evidence="7">
    <location>
        <begin position="133"/>
        <end position="157"/>
    </location>
</feature>
<evidence type="ECO:0000256" key="3">
    <source>
        <dbReference type="ARBA" id="ARBA00022989"/>
    </source>
</evidence>
<evidence type="ECO:0000256" key="5">
    <source>
        <dbReference type="ARBA" id="ARBA00038359"/>
    </source>
</evidence>
<feature type="region of interest" description="Disordered" evidence="6">
    <location>
        <begin position="268"/>
        <end position="327"/>
    </location>
</feature>
<comment type="similarity">
    <text evidence="5">Belongs to the SAT4 family.</text>
</comment>
<dbReference type="EMBL" id="JBHFEH010000052">
    <property type="protein sequence ID" value="KAL2050101.1"/>
    <property type="molecule type" value="Genomic_DNA"/>
</dbReference>
<keyword evidence="4 7" id="KW-0472">Membrane</keyword>
<evidence type="ECO:0000256" key="1">
    <source>
        <dbReference type="ARBA" id="ARBA00004141"/>
    </source>
</evidence>